<keyword evidence="1" id="KW-1185">Reference proteome</keyword>
<evidence type="ECO:0000313" key="1">
    <source>
        <dbReference type="Proteomes" id="UP000887565"/>
    </source>
</evidence>
<reference evidence="2" key="1">
    <citation type="submission" date="2022-11" db="UniProtKB">
        <authorList>
            <consortium name="WormBaseParasite"/>
        </authorList>
    </citation>
    <scope>IDENTIFICATION</scope>
</reference>
<organism evidence="1 2">
    <name type="scientific">Romanomermis culicivorax</name>
    <name type="common">Nematode worm</name>
    <dbReference type="NCBI Taxonomy" id="13658"/>
    <lineage>
        <taxon>Eukaryota</taxon>
        <taxon>Metazoa</taxon>
        <taxon>Ecdysozoa</taxon>
        <taxon>Nematoda</taxon>
        <taxon>Enoplea</taxon>
        <taxon>Dorylaimia</taxon>
        <taxon>Mermithida</taxon>
        <taxon>Mermithoidea</taxon>
        <taxon>Mermithidae</taxon>
        <taxon>Romanomermis</taxon>
    </lineage>
</organism>
<sequence length="95" mass="10202">MPMGTPAGSSIASSAAMKANSFKSLWRPVPPAATLFDGKNTRGFECDSNNFDWTKFSTAMTTPSLHEKAMAVSALSTALFAYSTLKIHCQLLILL</sequence>
<evidence type="ECO:0000313" key="2">
    <source>
        <dbReference type="WBParaSite" id="nRc.2.0.1.t13510-RA"/>
    </source>
</evidence>
<dbReference type="Proteomes" id="UP000887565">
    <property type="component" value="Unplaced"/>
</dbReference>
<proteinExistence type="predicted"/>
<dbReference type="AlphaFoldDB" id="A0A915IHF4"/>
<dbReference type="WBParaSite" id="nRc.2.0.1.t13510-RA">
    <property type="protein sequence ID" value="nRc.2.0.1.t13510-RA"/>
    <property type="gene ID" value="nRc.2.0.1.g13510"/>
</dbReference>
<name>A0A915IHF4_ROMCU</name>
<accession>A0A915IHF4</accession>
<protein>
    <submittedName>
        <fullName evidence="2">Uncharacterized protein</fullName>
    </submittedName>
</protein>